<dbReference type="RefSeq" id="WP_379316538.1">
    <property type="nucleotide sequence ID" value="NZ_JBHTLM010000002.1"/>
</dbReference>
<protein>
    <recommendedName>
        <fullName evidence="3">N-acetyltransferase domain-containing protein</fullName>
    </recommendedName>
</protein>
<dbReference type="Gene3D" id="3.40.630.30">
    <property type="match status" value="1"/>
</dbReference>
<dbReference type="Proteomes" id="UP001597262">
    <property type="component" value="Unassembled WGS sequence"/>
</dbReference>
<evidence type="ECO:0008006" key="3">
    <source>
        <dbReference type="Google" id="ProtNLM"/>
    </source>
</evidence>
<evidence type="ECO:0000313" key="1">
    <source>
        <dbReference type="EMBL" id="MFD1175302.1"/>
    </source>
</evidence>
<evidence type="ECO:0000313" key="2">
    <source>
        <dbReference type="Proteomes" id="UP001597262"/>
    </source>
</evidence>
<organism evidence="1 2">
    <name type="scientific">Paenibacillus puldeungensis</name>
    <dbReference type="NCBI Taxonomy" id="696536"/>
    <lineage>
        <taxon>Bacteria</taxon>
        <taxon>Bacillati</taxon>
        <taxon>Bacillota</taxon>
        <taxon>Bacilli</taxon>
        <taxon>Bacillales</taxon>
        <taxon>Paenibacillaceae</taxon>
        <taxon>Paenibacillus</taxon>
    </lineage>
</organism>
<keyword evidence="2" id="KW-1185">Reference proteome</keyword>
<dbReference type="EMBL" id="JBHTLM010000002">
    <property type="protein sequence ID" value="MFD1175302.1"/>
    <property type="molecule type" value="Genomic_DNA"/>
</dbReference>
<sequence>MYKVVETPEEEQLFNGIWTQAWLEKGFELEFSTEVLGRCIVYDDEQESVATAEIKPYSPNKDFPLNQLAPFAEHPAVIAEPGQVSEVDKVALLKEHRGKNLDRLLATIVFFSEEHEIRHLVALLDPLLSRALRISFHVPMSKVGTKFFYKGADVVPAIIHVAEIYEHKEQFDWVMENLKHSKLSALST</sequence>
<dbReference type="InterPro" id="IPR016181">
    <property type="entry name" value="Acyl_CoA_acyltransferase"/>
</dbReference>
<proteinExistence type="predicted"/>
<accession>A0ABW3RSV5</accession>
<comment type="caution">
    <text evidence="1">The sequence shown here is derived from an EMBL/GenBank/DDBJ whole genome shotgun (WGS) entry which is preliminary data.</text>
</comment>
<gene>
    <name evidence="1" type="ORF">ACFQ3W_03175</name>
</gene>
<name>A0ABW3RSV5_9BACL</name>
<dbReference type="SUPFAM" id="SSF55729">
    <property type="entry name" value="Acyl-CoA N-acyltransferases (Nat)"/>
    <property type="match status" value="1"/>
</dbReference>
<reference evidence="2" key="1">
    <citation type="journal article" date="2019" name="Int. J. Syst. Evol. Microbiol.">
        <title>The Global Catalogue of Microorganisms (GCM) 10K type strain sequencing project: providing services to taxonomists for standard genome sequencing and annotation.</title>
        <authorList>
            <consortium name="The Broad Institute Genomics Platform"/>
            <consortium name="The Broad Institute Genome Sequencing Center for Infectious Disease"/>
            <person name="Wu L."/>
            <person name="Ma J."/>
        </authorList>
    </citation>
    <scope>NUCLEOTIDE SEQUENCE [LARGE SCALE GENOMIC DNA]</scope>
    <source>
        <strain evidence="2">CCUG 59189</strain>
    </source>
</reference>